<evidence type="ECO:0000256" key="3">
    <source>
        <dbReference type="ARBA" id="ARBA00022475"/>
    </source>
</evidence>
<keyword evidence="10" id="KW-1185">Reference proteome</keyword>
<dbReference type="OrthoDB" id="147688at2"/>
<dbReference type="PANTHER" id="PTHR43163">
    <property type="entry name" value="DIPEPTIDE TRANSPORT SYSTEM PERMEASE PROTEIN DPPB-RELATED"/>
    <property type="match status" value="1"/>
</dbReference>
<dbReference type="GO" id="GO:0055085">
    <property type="term" value="P:transmembrane transport"/>
    <property type="evidence" value="ECO:0007669"/>
    <property type="project" value="InterPro"/>
</dbReference>
<evidence type="ECO:0000256" key="5">
    <source>
        <dbReference type="ARBA" id="ARBA00022989"/>
    </source>
</evidence>
<dbReference type="Pfam" id="PF00528">
    <property type="entry name" value="BPD_transp_1"/>
    <property type="match status" value="1"/>
</dbReference>
<dbReference type="InterPro" id="IPR045621">
    <property type="entry name" value="BPD_transp_1_N"/>
</dbReference>
<dbReference type="InterPro" id="IPR000515">
    <property type="entry name" value="MetI-like"/>
</dbReference>
<feature type="domain" description="ABC transmembrane type-1" evidence="8">
    <location>
        <begin position="96"/>
        <end position="299"/>
    </location>
</feature>
<name>A0A1H8U136_9PSEU</name>
<feature type="transmembrane region" description="Helical" evidence="7">
    <location>
        <begin position="104"/>
        <end position="126"/>
    </location>
</feature>
<keyword evidence="4 7" id="KW-0812">Transmembrane</keyword>
<feature type="transmembrane region" description="Helical" evidence="7">
    <location>
        <begin position="138"/>
        <end position="162"/>
    </location>
</feature>
<protein>
    <submittedName>
        <fullName evidence="9">Oligopeptide transport system permease protein</fullName>
    </submittedName>
</protein>
<dbReference type="STRING" id="394193.SAMN04489732_10319"/>
<proteinExistence type="inferred from homology"/>
<dbReference type="InterPro" id="IPR035906">
    <property type="entry name" value="MetI-like_sf"/>
</dbReference>
<keyword evidence="3" id="KW-1003">Cell membrane</keyword>
<evidence type="ECO:0000313" key="9">
    <source>
        <dbReference type="EMBL" id="SEO96959.1"/>
    </source>
</evidence>
<comment type="similarity">
    <text evidence="7">Belongs to the binding-protein-dependent transport system permease family.</text>
</comment>
<evidence type="ECO:0000256" key="7">
    <source>
        <dbReference type="RuleBase" id="RU363032"/>
    </source>
</evidence>
<dbReference type="SUPFAM" id="SSF161098">
    <property type="entry name" value="MetI-like"/>
    <property type="match status" value="1"/>
</dbReference>
<dbReference type="RefSeq" id="WP_091614760.1">
    <property type="nucleotide sequence ID" value="NZ_FOEF01000003.1"/>
</dbReference>
<dbReference type="Gene3D" id="1.10.3720.10">
    <property type="entry name" value="MetI-like"/>
    <property type="match status" value="1"/>
</dbReference>
<evidence type="ECO:0000256" key="2">
    <source>
        <dbReference type="ARBA" id="ARBA00022448"/>
    </source>
</evidence>
<sequence length="309" mass="32898">MGRYLLRRLVLMVPVLLGTTFIIYAAVFALPGDPVQALAGPNTVVTEAFRNAVDQKYHLDDPFLLQYWHYLVGLTHGDFGIDLNNVEVSSIITASLPVTATLALTTWVLEAFAGVALGIVAAVRAGKTTDYAILGGSMVVLGVPYFIIAYIAQLAVGVWLGWLPASGAADGWPASYLLPAACLALFGLPEISRLTRASVLENLHSGYVDTAAVKGLGPARTLFRHVVRNSLIPVTSMLGVNLGLLLSGTILIEGIFNLPGLGYQIFQGVQQHNGPIVVGISTLLVLIFLLVNLAVDLVYGALDPRIRLA</sequence>
<feature type="transmembrane region" description="Helical" evidence="7">
    <location>
        <begin position="9"/>
        <end position="30"/>
    </location>
</feature>
<keyword evidence="5 7" id="KW-1133">Transmembrane helix</keyword>
<feature type="transmembrane region" description="Helical" evidence="7">
    <location>
        <begin position="276"/>
        <end position="302"/>
    </location>
</feature>
<dbReference type="Proteomes" id="UP000198582">
    <property type="component" value="Unassembled WGS sequence"/>
</dbReference>
<reference evidence="9 10" key="1">
    <citation type="submission" date="2016-10" db="EMBL/GenBank/DDBJ databases">
        <authorList>
            <person name="de Groot N.N."/>
        </authorList>
    </citation>
    <scope>NUCLEOTIDE SEQUENCE [LARGE SCALE GENOMIC DNA]</scope>
    <source>
        <strain evidence="9 10">DSM 44993</strain>
    </source>
</reference>
<dbReference type="Pfam" id="PF19300">
    <property type="entry name" value="BPD_transp_1_N"/>
    <property type="match status" value="1"/>
</dbReference>
<evidence type="ECO:0000313" key="10">
    <source>
        <dbReference type="Proteomes" id="UP000198582"/>
    </source>
</evidence>
<dbReference type="GO" id="GO:0005886">
    <property type="term" value="C:plasma membrane"/>
    <property type="evidence" value="ECO:0007669"/>
    <property type="project" value="UniProtKB-SubCell"/>
</dbReference>
<evidence type="ECO:0000259" key="8">
    <source>
        <dbReference type="PROSITE" id="PS50928"/>
    </source>
</evidence>
<comment type="subcellular location">
    <subcellularLocation>
        <location evidence="1 7">Cell membrane</location>
        <topology evidence="1 7">Multi-pass membrane protein</topology>
    </subcellularLocation>
</comment>
<accession>A0A1H8U136</accession>
<organism evidence="9 10">
    <name type="scientific">Amycolatopsis saalfeldensis</name>
    <dbReference type="NCBI Taxonomy" id="394193"/>
    <lineage>
        <taxon>Bacteria</taxon>
        <taxon>Bacillati</taxon>
        <taxon>Actinomycetota</taxon>
        <taxon>Actinomycetes</taxon>
        <taxon>Pseudonocardiales</taxon>
        <taxon>Pseudonocardiaceae</taxon>
        <taxon>Amycolatopsis</taxon>
    </lineage>
</organism>
<evidence type="ECO:0000256" key="6">
    <source>
        <dbReference type="ARBA" id="ARBA00023136"/>
    </source>
</evidence>
<dbReference type="PROSITE" id="PS50928">
    <property type="entry name" value="ABC_TM1"/>
    <property type="match status" value="1"/>
</dbReference>
<dbReference type="EMBL" id="FOEF01000003">
    <property type="protein sequence ID" value="SEO96959.1"/>
    <property type="molecule type" value="Genomic_DNA"/>
</dbReference>
<dbReference type="AlphaFoldDB" id="A0A1H8U136"/>
<evidence type="ECO:0000256" key="1">
    <source>
        <dbReference type="ARBA" id="ARBA00004651"/>
    </source>
</evidence>
<keyword evidence="6 7" id="KW-0472">Membrane</keyword>
<evidence type="ECO:0000256" key="4">
    <source>
        <dbReference type="ARBA" id="ARBA00022692"/>
    </source>
</evidence>
<keyword evidence="2 7" id="KW-0813">Transport</keyword>
<gene>
    <name evidence="9" type="ORF">SAMN04489732_10319</name>
</gene>
<feature type="transmembrane region" description="Helical" evidence="7">
    <location>
        <begin position="230"/>
        <end position="256"/>
    </location>
</feature>
<dbReference type="PANTHER" id="PTHR43163:SF7">
    <property type="entry name" value="DIPEPTIDE-TRANSPORT INTEGRAL MEMBRANE PROTEIN ABC TRANSPORTER DPPB-RELATED"/>
    <property type="match status" value="1"/>
</dbReference>
<feature type="transmembrane region" description="Helical" evidence="7">
    <location>
        <begin position="174"/>
        <end position="191"/>
    </location>
</feature>